<dbReference type="PROSITE" id="PS01173">
    <property type="entry name" value="LIPASE_GDXG_HIS"/>
    <property type="match status" value="1"/>
</dbReference>
<dbReference type="InterPro" id="IPR011045">
    <property type="entry name" value="N2O_reductase_N"/>
</dbReference>
<evidence type="ECO:0000313" key="6">
    <source>
        <dbReference type="Proteomes" id="UP001174909"/>
    </source>
</evidence>
<evidence type="ECO:0000256" key="3">
    <source>
        <dbReference type="ARBA" id="ARBA00022801"/>
    </source>
</evidence>
<protein>
    <submittedName>
        <fullName evidence="5">Acetyl-hydrolase</fullName>
    </submittedName>
</protein>
<evidence type="ECO:0000313" key="5">
    <source>
        <dbReference type="EMBL" id="CAI8030400.1"/>
    </source>
</evidence>
<dbReference type="EMBL" id="CASHTH010002478">
    <property type="protein sequence ID" value="CAI8030400.1"/>
    <property type="molecule type" value="Genomic_DNA"/>
</dbReference>
<dbReference type="InterPro" id="IPR002168">
    <property type="entry name" value="Lipase_GDXG_HIS_AS"/>
</dbReference>
<dbReference type="Pfam" id="PF07859">
    <property type="entry name" value="Abhydrolase_3"/>
    <property type="match status" value="1"/>
</dbReference>
<comment type="caution">
    <text evidence="5">The sequence shown here is derived from an EMBL/GenBank/DDBJ whole genome shotgun (WGS) entry which is preliminary data.</text>
</comment>
<comment type="similarity">
    <text evidence="2">Belongs to the 'GDXG' lipolytic enzyme family.</text>
</comment>
<dbReference type="Proteomes" id="UP001174909">
    <property type="component" value="Unassembled WGS sequence"/>
</dbReference>
<dbReference type="Gene3D" id="3.40.50.1820">
    <property type="entry name" value="alpha/beta hydrolase"/>
    <property type="match status" value="1"/>
</dbReference>
<dbReference type="Gene3D" id="2.130.10.10">
    <property type="entry name" value="YVTN repeat-like/Quinoprotein amine dehydrogenase"/>
    <property type="match status" value="1"/>
</dbReference>
<keyword evidence="6" id="KW-1185">Reference proteome</keyword>
<organism evidence="5 6">
    <name type="scientific">Geodia barretti</name>
    <name type="common">Barrett's horny sponge</name>
    <dbReference type="NCBI Taxonomy" id="519541"/>
    <lineage>
        <taxon>Eukaryota</taxon>
        <taxon>Metazoa</taxon>
        <taxon>Porifera</taxon>
        <taxon>Demospongiae</taxon>
        <taxon>Heteroscleromorpha</taxon>
        <taxon>Tetractinellida</taxon>
        <taxon>Astrophorina</taxon>
        <taxon>Geodiidae</taxon>
        <taxon>Geodia</taxon>
    </lineage>
</organism>
<dbReference type="SUPFAM" id="SSF53474">
    <property type="entry name" value="alpha/beta-Hydrolases"/>
    <property type="match status" value="1"/>
</dbReference>
<gene>
    <name evidence="5" type="ORF">GBAR_LOCUS17247</name>
</gene>
<comment type="similarity">
    <text evidence="1">Belongs to the cycloisomerase 2 family.</text>
</comment>
<dbReference type="InterPro" id="IPR029058">
    <property type="entry name" value="AB_hydrolase_fold"/>
</dbReference>
<dbReference type="GO" id="GO:0005829">
    <property type="term" value="C:cytosol"/>
    <property type="evidence" value="ECO:0007669"/>
    <property type="project" value="TreeGrafter"/>
</dbReference>
<dbReference type="PANTHER" id="PTHR30344:SF1">
    <property type="entry name" value="6-PHOSPHOGLUCONOLACTONASE"/>
    <property type="match status" value="1"/>
</dbReference>
<sequence>MPHYMYVAVNEDNKISVFTVDPQTGGLTHQHDVPVDGGPFTLAISPDRNHLYAGCREAPQLASFRIDQSGGGLTRTGTVPLDSWPVYVNTDRRGRFVLSSYYQGARVAVHPIGDDGSLGAPPVVSLETATGAHAMQTDPTNQYAFVPHIAGNGPNQVWQFRIPGASPFLLSSLLDVLYFSNEQGCSVSGYRLDTANGTLSLFQTVTTLPPEGFAERNTCSQIQDRVVMYLHGGGYMIGSMRTHRSPLSYLSRVSDARVLGLNYRLAPEHPFPAAVEDSVAAYSWLLSEGVSPGRIVIGGDSCGGGLTIATLVALKYFGYPLPAGGISHSGWTDLAHTGDSFVTKAEADPLIDGCLQATVRNLG</sequence>
<dbReference type="InterPro" id="IPR019405">
    <property type="entry name" value="Lactonase_7-beta_prop"/>
</dbReference>
<dbReference type="Pfam" id="PF10282">
    <property type="entry name" value="Lactonase"/>
    <property type="match status" value="1"/>
</dbReference>
<evidence type="ECO:0000256" key="1">
    <source>
        <dbReference type="ARBA" id="ARBA00005564"/>
    </source>
</evidence>
<dbReference type="GO" id="GO:0017057">
    <property type="term" value="F:6-phosphogluconolactonase activity"/>
    <property type="evidence" value="ECO:0007669"/>
    <property type="project" value="TreeGrafter"/>
</dbReference>
<evidence type="ECO:0000256" key="2">
    <source>
        <dbReference type="ARBA" id="ARBA00010515"/>
    </source>
</evidence>
<evidence type="ECO:0000259" key="4">
    <source>
        <dbReference type="Pfam" id="PF07859"/>
    </source>
</evidence>
<feature type="domain" description="Alpha/beta hydrolase fold-3" evidence="4">
    <location>
        <begin position="227"/>
        <end position="349"/>
    </location>
</feature>
<proteinExistence type="inferred from homology"/>
<accession>A0AA35WXL9</accession>
<dbReference type="SUPFAM" id="SSF50974">
    <property type="entry name" value="Nitrous oxide reductase, N-terminal domain"/>
    <property type="match status" value="1"/>
</dbReference>
<dbReference type="PANTHER" id="PTHR30344">
    <property type="entry name" value="6-PHOSPHOGLUCONOLACTONASE-RELATED"/>
    <property type="match status" value="1"/>
</dbReference>
<dbReference type="InterPro" id="IPR050282">
    <property type="entry name" value="Cycloisomerase_2"/>
</dbReference>
<dbReference type="AlphaFoldDB" id="A0AA35WXL9"/>
<name>A0AA35WXL9_GEOBA</name>
<dbReference type="InterPro" id="IPR013094">
    <property type="entry name" value="AB_hydrolase_3"/>
</dbReference>
<dbReference type="InterPro" id="IPR015943">
    <property type="entry name" value="WD40/YVTN_repeat-like_dom_sf"/>
</dbReference>
<reference evidence="5" key="1">
    <citation type="submission" date="2023-03" db="EMBL/GenBank/DDBJ databases">
        <authorList>
            <person name="Steffen K."/>
            <person name="Cardenas P."/>
        </authorList>
    </citation>
    <scope>NUCLEOTIDE SEQUENCE</scope>
</reference>
<keyword evidence="3" id="KW-0378">Hydrolase</keyword>